<keyword evidence="1" id="KW-0812">Transmembrane</keyword>
<dbReference type="Proteomes" id="UP000391919">
    <property type="component" value="Unassembled WGS sequence"/>
</dbReference>
<organism evidence="2 3">
    <name type="scientific">Weizmannia acidilactici</name>
    <dbReference type="NCBI Taxonomy" id="2607726"/>
    <lineage>
        <taxon>Bacteria</taxon>
        <taxon>Bacillati</taxon>
        <taxon>Bacillota</taxon>
        <taxon>Bacilli</taxon>
        <taxon>Bacillales</taxon>
        <taxon>Bacillaceae</taxon>
        <taxon>Heyndrickxia</taxon>
    </lineage>
</organism>
<keyword evidence="1" id="KW-0472">Membrane</keyword>
<sequence>MSSTVIIIAIVSLILLLLFSTALTKPLRWAGKLCIKAIIGAVLLFFLNQLGGRYGLHIPINLATVSVSGILGVPGIIGLAVIQTWILP</sequence>
<keyword evidence="3" id="KW-1185">Reference proteome</keyword>
<gene>
    <name evidence="2" type="primary">bofA</name>
    <name evidence="2" type="ORF">BpJC7_30050</name>
</gene>
<dbReference type="Pfam" id="PF07441">
    <property type="entry name" value="BofA"/>
    <property type="match status" value="1"/>
</dbReference>
<dbReference type="RefSeq" id="WP_151681944.1">
    <property type="nucleotide sequence ID" value="NZ_BKZP01000048.1"/>
</dbReference>
<name>A0A5J4JA68_9BACI</name>
<keyword evidence="1" id="KW-1133">Transmembrane helix</keyword>
<protein>
    <submittedName>
        <fullName evidence="2">Sigma-K factor-processing regulatory protein BofA</fullName>
    </submittedName>
</protein>
<dbReference type="InterPro" id="IPR010001">
    <property type="entry name" value="BofA"/>
</dbReference>
<accession>A0A5J4JA68</accession>
<evidence type="ECO:0000256" key="1">
    <source>
        <dbReference type="SAM" id="Phobius"/>
    </source>
</evidence>
<reference evidence="2 3" key="1">
    <citation type="submission" date="2019-09" db="EMBL/GenBank/DDBJ databases">
        <title>Draft genome sequence of Bacillus sp. JC-7.</title>
        <authorList>
            <person name="Tanaka N."/>
            <person name="Shiwa Y."/>
            <person name="Fujita N."/>
            <person name="Tanasupawat S."/>
        </authorList>
    </citation>
    <scope>NUCLEOTIDE SEQUENCE [LARGE SCALE GENOMIC DNA]</scope>
    <source>
        <strain evidence="2 3">JC-7</strain>
    </source>
</reference>
<proteinExistence type="predicted"/>
<dbReference type="AlphaFoldDB" id="A0A5J4JA68"/>
<dbReference type="EMBL" id="BKZQ01000061">
    <property type="protein sequence ID" value="GER71702.1"/>
    <property type="molecule type" value="Genomic_DNA"/>
</dbReference>
<evidence type="ECO:0000313" key="3">
    <source>
        <dbReference type="Proteomes" id="UP000391919"/>
    </source>
</evidence>
<comment type="caution">
    <text evidence="2">The sequence shown here is derived from an EMBL/GenBank/DDBJ whole genome shotgun (WGS) entry which is preliminary data.</text>
</comment>
<dbReference type="NCBIfam" id="TIGR02862">
    <property type="entry name" value="spore_BofA"/>
    <property type="match status" value="1"/>
</dbReference>
<feature type="transmembrane region" description="Helical" evidence="1">
    <location>
        <begin position="34"/>
        <end position="50"/>
    </location>
</feature>
<evidence type="ECO:0000313" key="2">
    <source>
        <dbReference type="EMBL" id="GER71702.1"/>
    </source>
</evidence>
<feature type="transmembrane region" description="Helical" evidence="1">
    <location>
        <begin position="62"/>
        <end position="86"/>
    </location>
</feature>